<gene>
    <name evidence="2" type="ORF">DW888_12860</name>
</gene>
<accession>A0A413VLC7</accession>
<dbReference type="Proteomes" id="UP000284379">
    <property type="component" value="Unassembled WGS sequence"/>
</dbReference>
<sequence>MKLIIETLRRIHTWPSYHLIYEWEDQLQKEMINSCFFYHSFYSNKIIRAHEILQLNGVALDKNLHLFFEMLAEKKKNIFNRSNLIPIVIDFFLSRKELMSFEKAHSHNPLVLITSLEAYEWLKKNECKLNIRHWPLSLPDKYRISPNTFHNKKYDFVLVGRQNSVLKSYLEKYVLENPNTIYVYEGNEKFHYYTNHGEYVGYIESREEYISLMKLSRIGIYSTPGMDGSRQDTNLFNQVTPKFLEYIACGCHLLLRYPENPDTHFYELNKFCPHIDSYLLFEKKVHYYLNHKPDLQMYEEYLSKHYTSERIKQIKSFFNEIVII</sequence>
<organism evidence="2 3">
    <name type="scientific">Bacteroides nordii</name>
    <dbReference type="NCBI Taxonomy" id="291645"/>
    <lineage>
        <taxon>Bacteria</taxon>
        <taxon>Pseudomonadati</taxon>
        <taxon>Bacteroidota</taxon>
        <taxon>Bacteroidia</taxon>
        <taxon>Bacteroidales</taxon>
        <taxon>Bacteroidaceae</taxon>
        <taxon>Bacteroides</taxon>
    </lineage>
</organism>
<dbReference type="GO" id="GO:0016740">
    <property type="term" value="F:transferase activity"/>
    <property type="evidence" value="ECO:0007669"/>
    <property type="project" value="UniProtKB-KW"/>
</dbReference>
<evidence type="ECO:0000313" key="2">
    <source>
        <dbReference type="EMBL" id="RHB34428.1"/>
    </source>
</evidence>
<proteinExistence type="predicted"/>
<dbReference type="EMBL" id="QSGO01000009">
    <property type="protein sequence ID" value="RHB34428.1"/>
    <property type="molecule type" value="Genomic_DNA"/>
</dbReference>
<name>A0A413VLC7_9BACE</name>
<dbReference type="Pfam" id="PF13524">
    <property type="entry name" value="Glyco_trans_1_2"/>
    <property type="match status" value="1"/>
</dbReference>
<dbReference type="InterPro" id="IPR055259">
    <property type="entry name" value="YkvP/CgeB_Glyco_trans-like"/>
</dbReference>
<keyword evidence="2" id="KW-0808">Transferase</keyword>
<feature type="domain" description="Spore protein YkvP/CgeB glycosyl transferase-like" evidence="1">
    <location>
        <begin position="198"/>
        <end position="314"/>
    </location>
</feature>
<evidence type="ECO:0000259" key="1">
    <source>
        <dbReference type="Pfam" id="PF13524"/>
    </source>
</evidence>
<dbReference type="AlphaFoldDB" id="A0A413VLC7"/>
<reference evidence="2 3" key="1">
    <citation type="submission" date="2018-08" db="EMBL/GenBank/DDBJ databases">
        <title>A genome reference for cultivated species of the human gut microbiota.</title>
        <authorList>
            <person name="Zou Y."/>
            <person name="Xue W."/>
            <person name="Luo G."/>
        </authorList>
    </citation>
    <scope>NUCLEOTIDE SEQUENCE [LARGE SCALE GENOMIC DNA]</scope>
    <source>
        <strain evidence="2 3">AM40-30BH</strain>
    </source>
</reference>
<dbReference type="RefSeq" id="WP_122201712.1">
    <property type="nucleotide sequence ID" value="NZ_CABJFV010000009.1"/>
</dbReference>
<evidence type="ECO:0000313" key="3">
    <source>
        <dbReference type="Proteomes" id="UP000284379"/>
    </source>
</evidence>
<protein>
    <submittedName>
        <fullName evidence="2">Glycosyltransferase family 1 protein</fullName>
    </submittedName>
</protein>
<comment type="caution">
    <text evidence="2">The sequence shown here is derived from an EMBL/GenBank/DDBJ whole genome shotgun (WGS) entry which is preliminary data.</text>
</comment>